<gene>
    <name evidence="1" type="ORF">J0A65_20840</name>
</gene>
<reference evidence="1 2" key="1">
    <citation type="submission" date="2021-03" db="EMBL/GenBank/DDBJ databases">
        <title>novel species isolated from a fishpond in China.</title>
        <authorList>
            <person name="Lu H."/>
            <person name="Cai Z."/>
        </authorList>
    </citation>
    <scope>NUCLEOTIDE SEQUENCE [LARGE SCALE GENOMIC DNA]</scope>
    <source>
        <strain evidence="1 2">Y57</strain>
    </source>
</reference>
<dbReference type="Proteomes" id="UP000663992">
    <property type="component" value="Unassembled WGS sequence"/>
</dbReference>
<keyword evidence="2" id="KW-1185">Reference proteome</keyword>
<comment type="caution">
    <text evidence="1">The sequence shown here is derived from an EMBL/GenBank/DDBJ whole genome shotgun (WGS) entry which is preliminary data.</text>
</comment>
<feature type="non-terminal residue" evidence="1">
    <location>
        <position position="1"/>
    </location>
</feature>
<proteinExistence type="predicted"/>
<accession>A0ABS3D137</accession>
<dbReference type="EMBL" id="JAFKCS010000049">
    <property type="protein sequence ID" value="MBN7822326.1"/>
    <property type="molecule type" value="Genomic_DNA"/>
</dbReference>
<sequence>PTTGDYLEFVCPDCGHYRVSRSLLTIQRGRVFDVELTRRAIERMPRLDGVPTLSTVDEDLLREPRQ</sequence>
<protein>
    <submittedName>
        <fullName evidence="1">Uncharacterized protein</fullName>
    </submittedName>
</protein>
<organism evidence="1 2">
    <name type="scientific">Bowmanella yangjiangensis</name>
    <dbReference type="NCBI Taxonomy" id="2811230"/>
    <lineage>
        <taxon>Bacteria</taxon>
        <taxon>Pseudomonadati</taxon>
        <taxon>Pseudomonadota</taxon>
        <taxon>Gammaproteobacteria</taxon>
        <taxon>Alteromonadales</taxon>
        <taxon>Alteromonadaceae</taxon>
        <taxon>Bowmanella</taxon>
    </lineage>
</organism>
<evidence type="ECO:0000313" key="1">
    <source>
        <dbReference type="EMBL" id="MBN7822326.1"/>
    </source>
</evidence>
<dbReference type="RefSeq" id="WP_206596266.1">
    <property type="nucleotide sequence ID" value="NZ_JAFKCS010000049.1"/>
</dbReference>
<name>A0ABS3D137_9ALTE</name>
<evidence type="ECO:0000313" key="2">
    <source>
        <dbReference type="Proteomes" id="UP000663992"/>
    </source>
</evidence>